<dbReference type="PROSITE" id="PS51007">
    <property type="entry name" value="CYTC"/>
    <property type="match status" value="1"/>
</dbReference>
<accession>A6DJQ9</accession>
<dbReference type="SUPFAM" id="SSF48371">
    <property type="entry name" value="ARM repeat"/>
    <property type="match status" value="1"/>
</dbReference>
<proteinExistence type="predicted"/>
<dbReference type="RefSeq" id="WP_007278126.1">
    <property type="nucleotide sequence ID" value="NZ_ABCK01000006.1"/>
</dbReference>
<evidence type="ECO:0000256" key="3">
    <source>
        <dbReference type="ARBA" id="ARBA00023004"/>
    </source>
</evidence>
<evidence type="ECO:0000256" key="2">
    <source>
        <dbReference type="ARBA" id="ARBA00022723"/>
    </source>
</evidence>
<dbReference type="GO" id="GO:0020037">
    <property type="term" value="F:heme binding"/>
    <property type="evidence" value="ECO:0007669"/>
    <property type="project" value="InterPro"/>
</dbReference>
<dbReference type="PANTHER" id="PTHR33546:SF1">
    <property type="entry name" value="LARGE, MULTIFUNCTIONAL SECRETED PROTEIN"/>
    <property type="match status" value="1"/>
</dbReference>
<dbReference type="EMBL" id="ABCK01000006">
    <property type="protein sequence ID" value="EDM28133.1"/>
    <property type="molecule type" value="Genomic_DNA"/>
</dbReference>
<dbReference type="eggNOG" id="COG2010">
    <property type="taxonomic scope" value="Bacteria"/>
</dbReference>
<comment type="caution">
    <text evidence="6">The sequence shown here is derived from an EMBL/GenBank/DDBJ whole genome shotgun (WGS) entry which is preliminary data.</text>
</comment>
<reference evidence="6 7" key="1">
    <citation type="journal article" date="2010" name="J. Bacteriol.">
        <title>Genome sequence of Lentisphaera araneosa HTCC2155T, the type species of the order Lentisphaerales in the phylum Lentisphaerae.</title>
        <authorList>
            <person name="Thrash J.C."/>
            <person name="Cho J.C."/>
            <person name="Vergin K.L."/>
            <person name="Morris R.M."/>
            <person name="Giovannoni S.J."/>
        </authorList>
    </citation>
    <scope>NUCLEOTIDE SEQUENCE [LARGE SCALE GENOMIC DNA]</scope>
    <source>
        <strain evidence="6 7">HTCC2155</strain>
    </source>
</reference>
<sequence>MYIHHLKTFALLCTTGLVISAQNRLAVDKDPDVTPLEPQASQQSIRMEAPFKAELIAAEPMVNEPIVMAWGGDGALYVVELRGYMQDADHSGAQEPVGQVVRLEDSNGDGIMDKQSVFVDKLVEPRAIMAVKGGLLIAAPPNIYFCKDSTGDGVADIRKSIYDRYAGRGGNVEHKDNGLMWGIDNWIYNAKSATRYQYIQDDKGGKFIEGQTGFRGQWGITQDNIGHIYATGNTTPWIGEQIAYEYLMHNKLVHDDTFSQQKRLEKDFKKVWPIIGTPDVQGGPGAIRKEDNTLHSFTAIGGQAIFRGDKLGEDMVGQYFIPEPVGRLVRRAVIEEKDGFRTLTNPLKGQQKEFMASSDSNFRPVNAFTGPDGCLYIIDMYRGIIQDGNWTRPGSYLRKEILRRGLDKNIQRGRIYRISKDGIKPDAIPKFDSFSNDQLIKALAHANGWWRDEAQKRLVLAQDKSVVPALKELLKAEKSALGRVHAIWTLRGLDSWDKASAESAIKDTDWQVQFTAIRASEKIIQEDSSFIKTLAQTPLINDKVARQVILSLGLCNSVKGVKEQNKAAARALITKIAMTYPKNDLMVLSTIASMPGQEEALLAFILKKSGDPQEASAWLKMLGRIIIKSGDAKRVEKLLQMSIESSQEHQELLIQGFAEALPQNGRGSGSRVTLVRFDKKPQVLSQLEETHAASEQLKKSMTWFTWPGEARYDKPYAVVEMAHWEKDLYNRGKTIYNGLCAACHGQDGMGIKIPSSTDLLAPALAANKRVEGDPDKVVQILLHGLTGPIDGKKYSGLMAAMGSNDDEWIGSVTTYIRRAWGNVGESVPHHQVKRVRARHKDRKTPWTDAELKKK</sequence>
<keyword evidence="3 4" id="KW-0408">Iron</keyword>
<evidence type="ECO:0000259" key="5">
    <source>
        <dbReference type="PROSITE" id="PS51007"/>
    </source>
</evidence>
<dbReference type="Pfam" id="PF23500">
    <property type="entry name" value="DUF7133"/>
    <property type="match status" value="1"/>
</dbReference>
<dbReference type="AlphaFoldDB" id="A6DJQ9"/>
<dbReference type="Proteomes" id="UP000004947">
    <property type="component" value="Unassembled WGS sequence"/>
</dbReference>
<dbReference type="OrthoDB" id="9811395at2"/>
<dbReference type="InterPro" id="IPR036909">
    <property type="entry name" value="Cyt_c-like_dom_sf"/>
</dbReference>
<evidence type="ECO:0000313" key="6">
    <source>
        <dbReference type="EMBL" id="EDM28133.1"/>
    </source>
</evidence>
<evidence type="ECO:0000313" key="7">
    <source>
        <dbReference type="Proteomes" id="UP000004947"/>
    </source>
</evidence>
<dbReference type="InterPro" id="IPR016024">
    <property type="entry name" value="ARM-type_fold"/>
</dbReference>
<feature type="domain" description="Cytochrome c" evidence="5">
    <location>
        <begin position="727"/>
        <end position="820"/>
    </location>
</feature>
<gene>
    <name evidence="6" type="ORF">LNTAR_12291</name>
</gene>
<evidence type="ECO:0000256" key="4">
    <source>
        <dbReference type="PROSITE-ProRule" id="PRU00433"/>
    </source>
</evidence>
<organism evidence="6 7">
    <name type="scientific">Lentisphaera araneosa HTCC2155</name>
    <dbReference type="NCBI Taxonomy" id="313628"/>
    <lineage>
        <taxon>Bacteria</taxon>
        <taxon>Pseudomonadati</taxon>
        <taxon>Lentisphaerota</taxon>
        <taxon>Lentisphaeria</taxon>
        <taxon>Lentisphaerales</taxon>
        <taxon>Lentisphaeraceae</taxon>
        <taxon>Lentisphaera</taxon>
    </lineage>
</organism>
<dbReference type="GO" id="GO:0046872">
    <property type="term" value="F:metal ion binding"/>
    <property type="evidence" value="ECO:0007669"/>
    <property type="project" value="UniProtKB-KW"/>
</dbReference>
<keyword evidence="7" id="KW-1185">Reference proteome</keyword>
<keyword evidence="1 4" id="KW-0349">Heme</keyword>
<evidence type="ECO:0000256" key="1">
    <source>
        <dbReference type="ARBA" id="ARBA00022617"/>
    </source>
</evidence>
<dbReference type="InterPro" id="IPR011989">
    <property type="entry name" value="ARM-like"/>
</dbReference>
<dbReference type="Gene3D" id="1.25.10.10">
    <property type="entry name" value="Leucine-rich Repeat Variant"/>
    <property type="match status" value="1"/>
</dbReference>
<dbReference type="Pfam" id="PF13442">
    <property type="entry name" value="Cytochrome_CBB3"/>
    <property type="match status" value="1"/>
</dbReference>
<dbReference type="eggNOG" id="COG1413">
    <property type="taxonomic scope" value="Bacteria"/>
</dbReference>
<dbReference type="InterPro" id="IPR009056">
    <property type="entry name" value="Cyt_c-like_dom"/>
</dbReference>
<dbReference type="STRING" id="313628.LNTAR_12291"/>
<dbReference type="Gene3D" id="1.10.760.10">
    <property type="entry name" value="Cytochrome c-like domain"/>
    <property type="match status" value="1"/>
</dbReference>
<dbReference type="InterPro" id="IPR055557">
    <property type="entry name" value="DUF7133"/>
</dbReference>
<protein>
    <recommendedName>
        <fullName evidence="5">Cytochrome c domain-containing protein</fullName>
    </recommendedName>
</protein>
<dbReference type="SUPFAM" id="SSF46626">
    <property type="entry name" value="Cytochrome c"/>
    <property type="match status" value="1"/>
</dbReference>
<keyword evidence="2 4" id="KW-0479">Metal-binding</keyword>
<name>A6DJQ9_9BACT</name>
<dbReference type="PANTHER" id="PTHR33546">
    <property type="entry name" value="LARGE, MULTIFUNCTIONAL SECRETED PROTEIN-RELATED"/>
    <property type="match status" value="1"/>
</dbReference>
<dbReference type="GO" id="GO:0009055">
    <property type="term" value="F:electron transfer activity"/>
    <property type="evidence" value="ECO:0007669"/>
    <property type="project" value="InterPro"/>
</dbReference>